<reference evidence="1" key="2">
    <citation type="submission" date="2016-06" db="EMBL/GenBank/DDBJ databases">
        <title>Towards a vaccine: An investigation of Klebsiella pneumoniae surface antigens.</title>
        <authorList>
            <person name="Follador R."/>
            <person name="Heinz E."/>
            <person name="Wyres K.L."/>
            <person name="Ellington M.J."/>
            <person name="Kowarik M."/>
            <person name="Holt K.E."/>
            <person name="Thomson N.R."/>
        </authorList>
    </citation>
    <scope>NUCLEOTIDE SEQUENCE</scope>
    <source>
        <strain evidence="1">AKPRH122047</strain>
    </source>
</reference>
<sequence>MKKELLYIVTMLTIPLSVSAISEELKFNYLGKPVSSSNGYSPMYLQGIYASRDTFGMRQSAVVASFKANSKNPFSFPVLGINSLYGLVDYKDRDSVALYADNTAPDYNGWEILSADKITPTSILSNSIDPTLIKPGMIIETKTNPKWTTYVISVTKGKIITSGWVNMQTRHMGYPKAQTLLINPVTKIWAANFNITIPENSRAVKGVVQENGIVNNKINNGIINGIDTVILPYSKYGGSSAYVARSANTGLNQQWENGFLSLGNKFGFVSLSKEVNHVNVSFLDASNADIGVKFLGSNKKHSIEWSDGQKVTASISPSGEVEKINYKTKVIKNSDELTDSFSQYIFMTKNDITVQLPASKVLTDGYTLKLLSIGDGKCNITFTSDVKIIGEVEYKNFNWHKEIVFLDHKWYLI</sequence>
<dbReference type="AlphaFoldDB" id="A0A193SFC4"/>
<organism evidence="1">
    <name type="scientific">Klebsiella pneumoniae</name>
    <dbReference type="NCBI Taxonomy" id="573"/>
    <lineage>
        <taxon>Bacteria</taxon>
        <taxon>Pseudomonadati</taxon>
        <taxon>Pseudomonadota</taxon>
        <taxon>Gammaproteobacteria</taxon>
        <taxon>Enterobacterales</taxon>
        <taxon>Enterobacteriaceae</taxon>
        <taxon>Klebsiella/Raoultella group</taxon>
        <taxon>Klebsiella</taxon>
        <taxon>Klebsiella pneumoniae complex</taxon>
    </lineage>
</organism>
<dbReference type="RefSeq" id="WP_004175242.1">
    <property type="nucleotide sequence ID" value="NZ_CAYAIX010000002.1"/>
</dbReference>
<protein>
    <submittedName>
        <fullName evidence="1">Uncharacterized protein</fullName>
    </submittedName>
</protein>
<name>A0A193SFC4_KLEPN</name>
<proteinExistence type="predicted"/>
<dbReference type="EMBL" id="LT174593">
    <property type="protein sequence ID" value="CZQ25200.1"/>
    <property type="molecule type" value="Genomic_DNA"/>
</dbReference>
<reference evidence="1" key="1">
    <citation type="submission" date="2016-02" db="EMBL/GenBank/DDBJ databases">
        <authorList>
            <person name="Wen L."/>
            <person name="He K."/>
            <person name="Yang H."/>
        </authorList>
    </citation>
    <scope>NUCLEOTIDE SEQUENCE</scope>
    <source>
        <strain evidence="1">AKPRH122047</strain>
    </source>
</reference>
<evidence type="ECO:0000313" key="1">
    <source>
        <dbReference type="EMBL" id="CZQ25200.1"/>
    </source>
</evidence>
<accession>A0A193SFC4</accession>